<evidence type="ECO:0000313" key="2">
    <source>
        <dbReference type="EMBL" id="EUC61393.1"/>
    </source>
</evidence>
<evidence type="ECO:0000256" key="1">
    <source>
        <dbReference type="SAM" id="MobiDB-lite"/>
    </source>
</evidence>
<feature type="compositionally biased region" description="Basic and acidic residues" evidence="1">
    <location>
        <begin position="156"/>
        <end position="167"/>
    </location>
</feature>
<proteinExistence type="predicted"/>
<organism evidence="2 3">
    <name type="scientific">Rhizoctonia solani AG-3 Rhs1AP</name>
    <dbReference type="NCBI Taxonomy" id="1086054"/>
    <lineage>
        <taxon>Eukaryota</taxon>
        <taxon>Fungi</taxon>
        <taxon>Dikarya</taxon>
        <taxon>Basidiomycota</taxon>
        <taxon>Agaricomycotina</taxon>
        <taxon>Agaricomycetes</taxon>
        <taxon>Cantharellales</taxon>
        <taxon>Ceratobasidiaceae</taxon>
        <taxon>Rhizoctonia</taxon>
    </lineage>
</organism>
<dbReference type="Proteomes" id="UP000030108">
    <property type="component" value="Unassembled WGS sequence"/>
</dbReference>
<gene>
    <name evidence="2" type="ORF">RSOL_392690</name>
</gene>
<comment type="caution">
    <text evidence="2">The sequence shown here is derived from an EMBL/GenBank/DDBJ whole genome shotgun (WGS) entry which is preliminary data.</text>
</comment>
<accession>X8JEN3</accession>
<protein>
    <submittedName>
        <fullName evidence="2">Uncharacterized protein</fullName>
    </submittedName>
</protein>
<evidence type="ECO:0000313" key="3">
    <source>
        <dbReference type="Proteomes" id="UP000030108"/>
    </source>
</evidence>
<dbReference type="AlphaFoldDB" id="X8JEN3"/>
<dbReference type="EMBL" id="JATN01000319">
    <property type="protein sequence ID" value="EUC61393.1"/>
    <property type="molecule type" value="Genomic_DNA"/>
</dbReference>
<sequence length="180" mass="20740">MPDKTICRELMLDIHPKFKLDDPVLRAKAVKDLRAAFAQSHPSIRFVYHQPNTSARKPEHIYVLFYSIAGRQKFYKRKQDPLRLTFNYHGGHTVVPDSDMQAKVKVKVKRARPGTLYGPLFDRAEPQVQSGSATQGIQANDRNEPPVDQARRKRSRGETKDEVNGRLDDLKRVRFEATEE</sequence>
<feature type="compositionally biased region" description="Polar residues" evidence="1">
    <location>
        <begin position="127"/>
        <end position="140"/>
    </location>
</feature>
<feature type="region of interest" description="Disordered" evidence="1">
    <location>
        <begin position="126"/>
        <end position="167"/>
    </location>
</feature>
<feature type="non-terminal residue" evidence="2">
    <location>
        <position position="180"/>
    </location>
</feature>
<reference evidence="3" key="1">
    <citation type="journal article" date="2014" name="Genome Announc.">
        <title>Draft genome sequence of the plant-pathogenic soil fungus Rhizoctonia solani anastomosis group 3 strain Rhs1AP.</title>
        <authorList>
            <person name="Cubeta M.A."/>
            <person name="Thomas E."/>
            <person name="Dean R.A."/>
            <person name="Jabaji S."/>
            <person name="Neate S.M."/>
            <person name="Tavantzis S."/>
            <person name="Toda T."/>
            <person name="Vilgalys R."/>
            <person name="Bharathan N."/>
            <person name="Fedorova-Abrams N."/>
            <person name="Pakala S.B."/>
            <person name="Pakala S.M."/>
            <person name="Zafar N."/>
            <person name="Joardar V."/>
            <person name="Losada L."/>
            <person name="Nierman W.C."/>
        </authorList>
    </citation>
    <scope>NUCLEOTIDE SEQUENCE [LARGE SCALE GENOMIC DNA]</scope>
    <source>
        <strain evidence="3">AG-3</strain>
    </source>
</reference>
<name>X8JEN3_9AGAM</name>